<gene>
    <name evidence="1" type="ORF">H5410_001562</name>
</gene>
<dbReference type="OrthoDB" id="1226698at2759"/>
<evidence type="ECO:0000313" key="1">
    <source>
        <dbReference type="EMBL" id="KAG5629845.1"/>
    </source>
</evidence>
<accession>A0A9J6AZ37</accession>
<dbReference type="EMBL" id="JACXVP010000001">
    <property type="protein sequence ID" value="KAG5629845.1"/>
    <property type="molecule type" value="Genomic_DNA"/>
</dbReference>
<proteinExistence type="predicted"/>
<evidence type="ECO:0000313" key="2">
    <source>
        <dbReference type="Proteomes" id="UP000824120"/>
    </source>
</evidence>
<reference evidence="1 2" key="1">
    <citation type="submission" date="2020-09" db="EMBL/GenBank/DDBJ databases">
        <title>De no assembly of potato wild relative species, Solanum commersonii.</title>
        <authorList>
            <person name="Cho K."/>
        </authorList>
    </citation>
    <scope>NUCLEOTIDE SEQUENCE [LARGE SCALE GENOMIC DNA]</scope>
    <source>
        <strain evidence="1">LZ3.2</strain>
        <tissue evidence="1">Leaf</tissue>
    </source>
</reference>
<sequence length="92" mass="9882">MDRFKCNTDGTSKGNPGSGSIAFCVLDEGGNLIFAEARYVEICTAVVAKEVVHTFREGNNLADFLANHVAHFAGKDSMDVFHFGCILNQIAG</sequence>
<keyword evidence="2" id="KW-1185">Reference proteome</keyword>
<evidence type="ECO:0008006" key="3">
    <source>
        <dbReference type="Google" id="ProtNLM"/>
    </source>
</evidence>
<protein>
    <recommendedName>
        <fullName evidence="3">RNase H type-1 domain-containing protein</fullName>
    </recommendedName>
</protein>
<dbReference type="Proteomes" id="UP000824120">
    <property type="component" value="Chromosome 1"/>
</dbReference>
<name>A0A9J6AZ37_SOLCO</name>
<organism evidence="1 2">
    <name type="scientific">Solanum commersonii</name>
    <name type="common">Commerson's wild potato</name>
    <name type="synonym">Commerson's nightshade</name>
    <dbReference type="NCBI Taxonomy" id="4109"/>
    <lineage>
        <taxon>Eukaryota</taxon>
        <taxon>Viridiplantae</taxon>
        <taxon>Streptophyta</taxon>
        <taxon>Embryophyta</taxon>
        <taxon>Tracheophyta</taxon>
        <taxon>Spermatophyta</taxon>
        <taxon>Magnoliopsida</taxon>
        <taxon>eudicotyledons</taxon>
        <taxon>Gunneridae</taxon>
        <taxon>Pentapetalae</taxon>
        <taxon>asterids</taxon>
        <taxon>lamiids</taxon>
        <taxon>Solanales</taxon>
        <taxon>Solanaceae</taxon>
        <taxon>Solanoideae</taxon>
        <taxon>Solaneae</taxon>
        <taxon>Solanum</taxon>
    </lineage>
</organism>
<dbReference type="AlphaFoldDB" id="A0A9J6AZ37"/>
<comment type="caution">
    <text evidence="1">The sequence shown here is derived from an EMBL/GenBank/DDBJ whole genome shotgun (WGS) entry which is preliminary data.</text>
</comment>